<proteinExistence type="predicted"/>
<evidence type="ECO:0000313" key="1">
    <source>
        <dbReference type="EMBL" id="EKM78797.1"/>
    </source>
</evidence>
<dbReference type="HOGENOM" id="CLU_2084149_0_0_1"/>
<dbReference type="GeneID" id="18826922"/>
<dbReference type="KEGG" id="abp:AGABI1DRAFT129078"/>
<name>K5X751_AGABU</name>
<gene>
    <name evidence="1" type="ORF">AGABI1DRAFT_129078</name>
</gene>
<reference evidence="2" key="1">
    <citation type="journal article" date="2012" name="Proc. Natl. Acad. Sci. U.S.A.">
        <title>Genome sequence of the button mushroom Agaricus bisporus reveals mechanisms governing adaptation to a humic-rich ecological niche.</title>
        <authorList>
            <person name="Morin E."/>
            <person name="Kohler A."/>
            <person name="Baker A.R."/>
            <person name="Foulongne-Oriol M."/>
            <person name="Lombard V."/>
            <person name="Nagy L.G."/>
            <person name="Ohm R.A."/>
            <person name="Patyshakuliyeva A."/>
            <person name="Brun A."/>
            <person name="Aerts A.L."/>
            <person name="Bailey A.M."/>
            <person name="Billette C."/>
            <person name="Coutinho P.M."/>
            <person name="Deakin G."/>
            <person name="Doddapaneni H."/>
            <person name="Floudas D."/>
            <person name="Grimwood J."/>
            <person name="Hilden K."/>
            <person name="Kuees U."/>
            <person name="LaButti K.M."/>
            <person name="Lapidus A."/>
            <person name="Lindquist E.A."/>
            <person name="Lucas S.M."/>
            <person name="Murat C."/>
            <person name="Riley R.W."/>
            <person name="Salamov A.A."/>
            <person name="Schmutz J."/>
            <person name="Subramanian V."/>
            <person name="Woesten H.A.B."/>
            <person name="Xu J."/>
            <person name="Eastwood D.C."/>
            <person name="Foster G.D."/>
            <person name="Sonnenberg A.S."/>
            <person name="Cullen D."/>
            <person name="de Vries R.P."/>
            <person name="Lundell T."/>
            <person name="Hibbett D.S."/>
            <person name="Henrissat B."/>
            <person name="Burton K.S."/>
            <person name="Kerrigan R.W."/>
            <person name="Challen M.P."/>
            <person name="Grigoriev I.V."/>
            <person name="Martin F."/>
        </authorList>
    </citation>
    <scope>NUCLEOTIDE SEQUENCE [LARGE SCALE GENOMIC DNA]</scope>
    <source>
        <strain evidence="2">JB137-S8 / ATCC MYA-4627 / FGSC 10392</strain>
    </source>
</reference>
<dbReference type="EMBL" id="JH971391">
    <property type="protein sequence ID" value="EKM78797.1"/>
    <property type="molecule type" value="Genomic_DNA"/>
</dbReference>
<dbReference type="InParanoid" id="K5X751"/>
<organism evidence="1 2">
    <name type="scientific">Agaricus bisporus var. burnettii (strain JB137-S8 / ATCC MYA-4627 / FGSC 10392)</name>
    <name type="common">White button mushroom</name>
    <dbReference type="NCBI Taxonomy" id="597362"/>
    <lineage>
        <taxon>Eukaryota</taxon>
        <taxon>Fungi</taxon>
        <taxon>Dikarya</taxon>
        <taxon>Basidiomycota</taxon>
        <taxon>Agaricomycotina</taxon>
        <taxon>Agaricomycetes</taxon>
        <taxon>Agaricomycetidae</taxon>
        <taxon>Agaricales</taxon>
        <taxon>Agaricineae</taxon>
        <taxon>Agaricaceae</taxon>
        <taxon>Agaricus</taxon>
    </lineage>
</organism>
<evidence type="ECO:0000313" key="2">
    <source>
        <dbReference type="Proteomes" id="UP000008493"/>
    </source>
</evidence>
<dbReference type="OMA" id="CHYRQVN"/>
<protein>
    <submittedName>
        <fullName evidence="1">Uncharacterized protein</fullName>
    </submittedName>
</protein>
<dbReference type="RefSeq" id="XP_007330599.1">
    <property type="nucleotide sequence ID" value="XM_007330537.1"/>
</dbReference>
<accession>K5X751</accession>
<dbReference type="AlphaFoldDB" id="K5X751"/>
<keyword evidence="2" id="KW-1185">Reference proteome</keyword>
<sequence>MCHYRQVNKHFSCGHVVVQPDELVSECTQGSVCTYSHGAPRSSASERDANSAPSTRRIACLPIAPKPAGNTDKHPSGIPFKLTDLAIRVVAKKPYGCRIIPRSTVVGVWSTGCCIVH</sequence>
<dbReference type="Proteomes" id="UP000008493">
    <property type="component" value="Unassembled WGS sequence"/>
</dbReference>